<accession>A0ACB9B4W9</accession>
<evidence type="ECO:0000313" key="1">
    <source>
        <dbReference type="EMBL" id="KAI3716866.1"/>
    </source>
</evidence>
<name>A0ACB9B4W9_9ASTR</name>
<evidence type="ECO:0000313" key="2">
    <source>
        <dbReference type="Proteomes" id="UP001056120"/>
    </source>
</evidence>
<dbReference type="EMBL" id="CM042040">
    <property type="protein sequence ID" value="KAI3716866.1"/>
    <property type="molecule type" value="Genomic_DNA"/>
</dbReference>
<keyword evidence="2" id="KW-1185">Reference proteome</keyword>
<proteinExistence type="predicted"/>
<protein>
    <submittedName>
        <fullName evidence="1">Uncharacterized protein</fullName>
    </submittedName>
</protein>
<sequence>MKYIPIAVLEEQSNEAQTDEGNPIENDPLASAAEPLSQPDMNDVPIEEDQVSENFHAEKQDLNKSTVGLSLNLNARDGDGDGGGDGDGNGDEEPEETQALPNDGGLDGMGE</sequence>
<organism evidence="1 2">
    <name type="scientific">Smallanthus sonchifolius</name>
    <dbReference type="NCBI Taxonomy" id="185202"/>
    <lineage>
        <taxon>Eukaryota</taxon>
        <taxon>Viridiplantae</taxon>
        <taxon>Streptophyta</taxon>
        <taxon>Embryophyta</taxon>
        <taxon>Tracheophyta</taxon>
        <taxon>Spermatophyta</taxon>
        <taxon>Magnoliopsida</taxon>
        <taxon>eudicotyledons</taxon>
        <taxon>Gunneridae</taxon>
        <taxon>Pentapetalae</taxon>
        <taxon>asterids</taxon>
        <taxon>campanulids</taxon>
        <taxon>Asterales</taxon>
        <taxon>Asteraceae</taxon>
        <taxon>Asteroideae</taxon>
        <taxon>Heliantheae alliance</taxon>
        <taxon>Millerieae</taxon>
        <taxon>Smallanthus</taxon>
    </lineage>
</organism>
<reference evidence="1 2" key="2">
    <citation type="journal article" date="2022" name="Mol. Ecol. Resour.">
        <title>The genomes of chicory, endive, great burdock and yacon provide insights into Asteraceae paleo-polyploidization history and plant inulin production.</title>
        <authorList>
            <person name="Fan W."/>
            <person name="Wang S."/>
            <person name="Wang H."/>
            <person name="Wang A."/>
            <person name="Jiang F."/>
            <person name="Liu H."/>
            <person name="Zhao H."/>
            <person name="Xu D."/>
            <person name="Zhang Y."/>
        </authorList>
    </citation>
    <scope>NUCLEOTIDE SEQUENCE [LARGE SCALE GENOMIC DNA]</scope>
    <source>
        <strain evidence="2">cv. Yunnan</strain>
        <tissue evidence="1">Leaves</tissue>
    </source>
</reference>
<reference evidence="2" key="1">
    <citation type="journal article" date="2022" name="Mol. Ecol. Resour.">
        <title>The genomes of chicory, endive, great burdock and yacon provide insights into Asteraceae palaeo-polyploidization history and plant inulin production.</title>
        <authorList>
            <person name="Fan W."/>
            <person name="Wang S."/>
            <person name="Wang H."/>
            <person name="Wang A."/>
            <person name="Jiang F."/>
            <person name="Liu H."/>
            <person name="Zhao H."/>
            <person name="Xu D."/>
            <person name="Zhang Y."/>
        </authorList>
    </citation>
    <scope>NUCLEOTIDE SEQUENCE [LARGE SCALE GENOMIC DNA]</scope>
    <source>
        <strain evidence="2">cv. Yunnan</strain>
    </source>
</reference>
<dbReference type="Proteomes" id="UP001056120">
    <property type="component" value="Linkage Group LG23"/>
</dbReference>
<gene>
    <name evidence="1" type="ORF">L1987_68073</name>
</gene>
<comment type="caution">
    <text evidence="1">The sequence shown here is derived from an EMBL/GenBank/DDBJ whole genome shotgun (WGS) entry which is preliminary data.</text>
</comment>